<protein>
    <submittedName>
        <fullName evidence="1">Uncharacterized protein</fullName>
    </submittedName>
</protein>
<dbReference type="AlphaFoldDB" id="A0A7J7JIS4"/>
<proteinExistence type="predicted"/>
<gene>
    <name evidence="1" type="ORF">EB796_016436</name>
</gene>
<evidence type="ECO:0000313" key="2">
    <source>
        <dbReference type="Proteomes" id="UP000593567"/>
    </source>
</evidence>
<comment type="caution">
    <text evidence="1">The sequence shown here is derived from an EMBL/GenBank/DDBJ whole genome shotgun (WGS) entry which is preliminary data.</text>
</comment>
<reference evidence="1" key="1">
    <citation type="submission" date="2020-06" db="EMBL/GenBank/DDBJ databases">
        <title>Draft genome of Bugula neritina, a colonial animal packing powerful symbionts and potential medicines.</title>
        <authorList>
            <person name="Rayko M."/>
        </authorList>
    </citation>
    <scope>NUCLEOTIDE SEQUENCE [LARGE SCALE GENOMIC DNA]</scope>
    <source>
        <strain evidence="1">Kwan_BN1</strain>
    </source>
</reference>
<dbReference type="OrthoDB" id="9992480at2759"/>
<organism evidence="1 2">
    <name type="scientific">Bugula neritina</name>
    <name type="common">Brown bryozoan</name>
    <name type="synonym">Sertularia neritina</name>
    <dbReference type="NCBI Taxonomy" id="10212"/>
    <lineage>
        <taxon>Eukaryota</taxon>
        <taxon>Metazoa</taxon>
        <taxon>Spiralia</taxon>
        <taxon>Lophotrochozoa</taxon>
        <taxon>Bryozoa</taxon>
        <taxon>Gymnolaemata</taxon>
        <taxon>Cheilostomatida</taxon>
        <taxon>Flustrina</taxon>
        <taxon>Buguloidea</taxon>
        <taxon>Bugulidae</taxon>
        <taxon>Bugula</taxon>
    </lineage>
</organism>
<sequence>MEKSERGCDVGISHHNGDNLNFPLPPPPSYNEIFSGVQPAQGSFSTQSHPIYTYVDFCPDGPNSKYPELIEKANSWLSVNRSYLLLSCESVTLPVQKGNICRQQSVHWLALNNGRDWVTILRCWIKRVQGQIPEQSQVIKTLAHMPEKKKSLSITISNNRYGMGFRGYNPEMPSFSDESQSLKKLNENLANSPLPGKILRVESIKKKVTDSRSMITNLDPDTLYWTEGELVTTCFVYYTRILYLEGEPTNQQIGWKDFIPTMMLNPGNPQAPKFASFPDTFYKVSQWVQSQQDKRVTNIQSMEARVMMDPPFPQINSRPVVHSHLNQMAYSRMLSFMYGNKKAMFLRVYYVLEEGASAQAPQCLLSRTFAPYRLTPQTYENPVENVMRLDRWVNYNEAILPFSEKNILCAESVTIPTNLYSKLPLDEGSMSHNVSANQFVSGIRLYLNGACQEPPLQVIGCPPPVVFTQESSCCTIL</sequence>
<evidence type="ECO:0000313" key="1">
    <source>
        <dbReference type="EMBL" id="KAF6025268.1"/>
    </source>
</evidence>
<dbReference type="EMBL" id="VXIV02002479">
    <property type="protein sequence ID" value="KAF6025268.1"/>
    <property type="molecule type" value="Genomic_DNA"/>
</dbReference>
<dbReference type="Proteomes" id="UP000593567">
    <property type="component" value="Unassembled WGS sequence"/>
</dbReference>
<name>A0A7J7JIS4_BUGNE</name>
<accession>A0A7J7JIS4</accession>
<keyword evidence="2" id="KW-1185">Reference proteome</keyword>